<dbReference type="Gene3D" id="3.40.1350.10">
    <property type="match status" value="1"/>
</dbReference>
<dbReference type="AlphaFoldDB" id="A0A258FCY1"/>
<dbReference type="NCBIfam" id="TIGR03187">
    <property type="entry name" value="DGQHR"/>
    <property type="match status" value="1"/>
</dbReference>
<organism evidence="1 2">
    <name type="scientific">Brevundimonas subvibrioides</name>
    <dbReference type="NCBI Taxonomy" id="74313"/>
    <lineage>
        <taxon>Bacteria</taxon>
        <taxon>Pseudomonadati</taxon>
        <taxon>Pseudomonadota</taxon>
        <taxon>Alphaproteobacteria</taxon>
        <taxon>Caulobacterales</taxon>
        <taxon>Caulobacteraceae</taxon>
        <taxon>Brevundimonas</taxon>
    </lineage>
</organism>
<comment type="caution">
    <text evidence="1">The sequence shown here is derived from an EMBL/GenBank/DDBJ whole genome shotgun (WGS) entry which is preliminary data.</text>
</comment>
<sequence length="785" mass="88323">MTDELTPIDQKTVEVGLAPLLLDDTSRRKAYRARKSAFKERKNHPADEAEVVAAGWEVVRRSKRVLLSRRRKPVGEYLEDRFWSLCHDMGYPILNGERFNIEFQREDGSKGRKQIDVFAKDAETVIVAECKAKDVRGRRTLQKDLHETASLQKGIANSIREHFGASFNPKILWLYVTQNVIWSEPDIERAAAFNIRIVTENELQYFEAYIGHVGTAGKYQFLAEFLQGQDIAGLSHKKVPATKGRFGSDVFYSFTITAGHLLKLAFVNHHALNHPEGRPAYQRMVDKRRLRGIGEFITGGGYFPTNILVNFTTPCTFEPLSKTDNTVDGIKFGHLTLPSKFKSAWIIDGQHRLFGFTNLDESYLERPLFVVAFEKMDVAREADLFITINHKQKSVPKDLLVALQADLQMGSDDPDEALGALASFLIRKIAADATSPLFGRLEMPGVPASEEQVLTIPELQKGIRRSGLIGRIVKKARLAGYLSGATDDATIERARKTINGYFAVLEEAVPAKWLAGRSAHVATNPSVRAHLTLMYEGLRYLHGRDKIDPYTAAPAELVTALGAFVAPIAAWLKSASDEQIADKFARKYGEGGVKEYFFGLCDLVAAQFPDFGSEEYRQYKARSSDERIAQAKLDVSDMTSLISTAVIETLKGLYGTDETQSGEKKYWELGIADSNIKESAYKKQQQAKAEKRAPREAYLDIVDFEKIIRQKGNWETLKPIFSIPLRGTPPKAKEYHLDWIKEFNDIRNVAAHSSIYRQLSDDDYEFLAWLKAELYDRCALAGFAP</sequence>
<evidence type="ECO:0000313" key="1">
    <source>
        <dbReference type="EMBL" id="OYX30375.1"/>
    </source>
</evidence>
<evidence type="ECO:0000313" key="2">
    <source>
        <dbReference type="Proteomes" id="UP000215595"/>
    </source>
</evidence>
<dbReference type="InterPro" id="IPR011856">
    <property type="entry name" value="tRNA_endonuc-like_dom_sf"/>
</dbReference>
<dbReference type="InterPro" id="IPR017642">
    <property type="entry name" value="DNA_S_mod_DndB"/>
</dbReference>
<dbReference type="GO" id="GO:0003676">
    <property type="term" value="F:nucleic acid binding"/>
    <property type="evidence" value="ECO:0007669"/>
    <property type="project" value="InterPro"/>
</dbReference>
<gene>
    <name evidence="1" type="ORF">B7Z01_14475</name>
</gene>
<name>A0A258FCY1_9CAUL</name>
<dbReference type="EMBL" id="NCEB01000045">
    <property type="protein sequence ID" value="OYX30375.1"/>
    <property type="molecule type" value="Genomic_DNA"/>
</dbReference>
<dbReference type="CDD" id="cd16413">
    <property type="entry name" value="DGQHR_domain"/>
    <property type="match status" value="1"/>
</dbReference>
<proteinExistence type="predicted"/>
<dbReference type="InterPro" id="IPR017601">
    <property type="entry name" value="DGQHR-contain_dom"/>
</dbReference>
<dbReference type="Pfam" id="PF14072">
    <property type="entry name" value="DndB"/>
    <property type="match status" value="1"/>
</dbReference>
<accession>A0A258FCY1</accession>
<dbReference type="Proteomes" id="UP000215595">
    <property type="component" value="Unassembled WGS sequence"/>
</dbReference>
<reference evidence="1 2" key="1">
    <citation type="submission" date="2017-03" db="EMBL/GenBank/DDBJ databases">
        <title>Lifting the veil on microbial sulfur biogeochemistry in mining wastewaters.</title>
        <authorList>
            <person name="Kantor R.S."/>
            <person name="Colenbrander Nelson T."/>
            <person name="Marshall S."/>
            <person name="Bennett D."/>
            <person name="Apte S."/>
            <person name="Camacho D."/>
            <person name="Thomas B.C."/>
            <person name="Warren L.A."/>
            <person name="Banfield J.F."/>
        </authorList>
    </citation>
    <scope>NUCLEOTIDE SEQUENCE [LARGE SCALE GENOMIC DNA]</scope>
    <source>
        <strain evidence="1">32-69-9</strain>
    </source>
</reference>
<protein>
    <recommendedName>
        <fullName evidence="3">DGQHR domain protein</fullName>
    </recommendedName>
</protein>
<evidence type="ECO:0008006" key="3">
    <source>
        <dbReference type="Google" id="ProtNLM"/>
    </source>
</evidence>